<dbReference type="Proteomes" id="UP001208570">
    <property type="component" value="Unassembled WGS sequence"/>
</dbReference>
<accession>A0AAD9KBY5</accession>
<feature type="transmembrane region" description="Helical" evidence="1">
    <location>
        <begin position="6"/>
        <end position="29"/>
    </location>
</feature>
<keyword evidence="1" id="KW-0472">Membrane</keyword>
<name>A0AAD9KBY5_9ANNE</name>
<gene>
    <name evidence="2" type="ORF">LSH36_16g10049</name>
</gene>
<protein>
    <submittedName>
        <fullName evidence="2">Uncharacterized protein</fullName>
    </submittedName>
</protein>
<comment type="caution">
    <text evidence="2">The sequence shown here is derived from an EMBL/GenBank/DDBJ whole genome shotgun (WGS) entry which is preliminary data.</text>
</comment>
<organism evidence="2 3">
    <name type="scientific">Paralvinella palmiformis</name>
    <dbReference type="NCBI Taxonomy" id="53620"/>
    <lineage>
        <taxon>Eukaryota</taxon>
        <taxon>Metazoa</taxon>
        <taxon>Spiralia</taxon>
        <taxon>Lophotrochozoa</taxon>
        <taxon>Annelida</taxon>
        <taxon>Polychaeta</taxon>
        <taxon>Sedentaria</taxon>
        <taxon>Canalipalpata</taxon>
        <taxon>Terebellida</taxon>
        <taxon>Terebelliformia</taxon>
        <taxon>Alvinellidae</taxon>
        <taxon>Paralvinella</taxon>
    </lineage>
</organism>
<keyword evidence="1" id="KW-1133">Transmembrane helix</keyword>
<dbReference type="InterPro" id="IPR043159">
    <property type="entry name" value="Lectin_gal-bd_sf"/>
</dbReference>
<dbReference type="Gene3D" id="2.60.120.740">
    <property type="match status" value="1"/>
</dbReference>
<keyword evidence="1" id="KW-0812">Transmembrane</keyword>
<reference evidence="2" key="1">
    <citation type="journal article" date="2023" name="Mol. Biol. Evol.">
        <title>Third-Generation Sequencing Reveals the Adaptive Role of the Epigenome in Three Deep-Sea Polychaetes.</title>
        <authorList>
            <person name="Perez M."/>
            <person name="Aroh O."/>
            <person name="Sun Y."/>
            <person name="Lan Y."/>
            <person name="Juniper S.K."/>
            <person name="Young C.R."/>
            <person name="Angers B."/>
            <person name="Qian P.Y."/>
        </authorList>
    </citation>
    <scope>NUCLEOTIDE SEQUENCE</scope>
    <source>
        <strain evidence="2">P08H-3</strain>
    </source>
</reference>
<keyword evidence="3" id="KW-1185">Reference proteome</keyword>
<proteinExistence type="predicted"/>
<dbReference type="EMBL" id="JAODUP010000016">
    <property type="protein sequence ID" value="KAK2168541.1"/>
    <property type="molecule type" value="Genomic_DNA"/>
</dbReference>
<dbReference type="AlphaFoldDB" id="A0AAD9KBY5"/>
<evidence type="ECO:0000256" key="1">
    <source>
        <dbReference type="SAM" id="Phobius"/>
    </source>
</evidence>
<evidence type="ECO:0000313" key="2">
    <source>
        <dbReference type="EMBL" id="KAK2168541.1"/>
    </source>
</evidence>
<sequence>MWNQHWSTNICHHAIFCLTIMTIVTGMAVNSRSKKDTLAIQTSPDVEPWRPYYISHSCEWTLLSLNCPMGRVINVVRASYGRQNLDYCPHLRAKSGLNWDTPCVGSISKSRRIVSGM</sequence>
<evidence type="ECO:0000313" key="3">
    <source>
        <dbReference type="Proteomes" id="UP001208570"/>
    </source>
</evidence>